<evidence type="ECO:0000256" key="7">
    <source>
        <dbReference type="ARBA" id="ARBA00023136"/>
    </source>
</evidence>
<feature type="transmembrane region" description="Helical" evidence="8">
    <location>
        <begin position="266"/>
        <end position="289"/>
    </location>
</feature>
<name>A0A220VFG1_9GAMM</name>
<feature type="transmembrane region" description="Helical" evidence="8">
    <location>
        <begin position="149"/>
        <end position="166"/>
    </location>
</feature>
<dbReference type="InterPro" id="IPR037185">
    <property type="entry name" value="EmrE-like"/>
</dbReference>
<keyword evidence="5 8" id="KW-0812">Transmembrane</keyword>
<dbReference type="Pfam" id="PF00892">
    <property type="entry name" value="EamA"/>
    <property type="match status" value="2"/>
</dbReference>
<feature type="transmembrane region" description="Helical" evidence="8">
    <location>
        <begin position="208"/>
        <end position="229"/>
    </location>
</feature>
<dbReference type="AlphaFoldDB" id="A0A220VFG1"/>
<keyword evidence="11" id="KW-1185">Reference proteome</keyword>
<comment type="similarity">
    <text evidence="2">Belongs to the EamA transporter family.</text>
</comment>
<evidence type="ECO:0000256" key="1">
    <source>
        <dbReference type="ARBA" id="ARBA00004651"/>
    </source>
</evidence>
<feature type="transmembrane region" description="Helical" evidence="8">
    <location>
        <begin position="178"/>
        <end position="196"/>
    </location>
</feature>
<feature type="transmembrane region" description="Helical" evidence="8">
    <location>
        <begin position="71"/>
        <end position="91"/>
    </location>
</feature>
<dbReference type="PANTHER" id="PTHR22911:SF137">
    <property type="entry name" value="SOLUTE CARRIER FAMILY 35 MEMBER G2-RELATED"/>
    <property type="match status" value="1"/>
</dbReference>
<protein>
    <submittedName>
        <fullName evidence="10">Protein RarD</fullName>
    </submittedName>
</protein>
<gene>
    <name evidence="10" type="primary">rarD</name>
    <name evidence="10" type="ORF">CF386_08395</name>
</gene>
<feature type="transmembrane region" description="Helical" evidence="8">
    <location>
        <begin position="127"/>
        <end position="143"/>
    </location>
</feature>
<feature type="transmembrane region" description="Helical" evidence="8">
    <location>
        <begin position="40"/>
        <end position="59"/>
    </location>
</feature>
<dbReference type="Proteomes" id="UP000242175">
    <property type="component" value="Chromosome small"/>
</dbReference>
<accession>A0A220VFG1</accession>
<keyword evidence="7 8" id="KW-0472">Membrane</keyword>
<dbReference type="OrthoDB" id="369870at2"/>
<dbReference type="InterPro" id="IPR000620">
    <property type="entry name" value="EamA_dom"/>
</dbReference>
<evidence type="ECO:0000256" key="8">
    <source>
        <dbReference type="SAM" id="Phobius"/>
    </source>
</evidence>
<comment type="subcellular location">
    <subcellularLocation>
        <location evidence="1">Cell membrane</location>
        <topology evidence="1">Multi-pass membrane protein</topology>
    </subcellularLocation>
</comment>
<evidence type="ECO:0000313" key="10">
    <source>
        <dbReference type="EMBL" id="ASK79079.1"/>
    </source>
</evidence>
<evidence type="ECO:0000256" key="5">
    <source>
        <dbReference type="ARBA" id="ARBA00022692"/>
    </source>
</evidence>
<evidence type="ECO:0000256" key="2">
    <source>
        <dbReference type="ARBA" id="ARBA00007362"/>
    </source>
</evidence>
<organism evidence="10 11">
    <name type="scientific">Paraphotobacterium marinum</name>
    <dbReference type="NCBI Taxonomy" id="1755811"/>
    <lineage>
        <taxon>Bacteria</taxon>
        <taxon>Pseudomonadati</taxon>
        <taxon>Pseudomonadota</taxon>
        <taxon>Gammaproteobacteria</taxon>
        <taxon>Vibrionales</taxon>
        <taxon>Vibrionaceae</taxon>
        <taxon>Paraphotobacterium</taxon>
    </lineage>
</organism>
<dbReference type="SUPFAM" id="SSF103481">
    <property type="entry name" value="Multidrug resistance efflux transporter EmrE"/>
    <property type="match status" value="2"/>
</dbReference>
<keyword evidence="4" id="KW-1003">Cell membrane</keyword>
<dbReference type="RefSeq" id="WP_089073987.1">
    <property type="nucleotide sequence ID" value="NZ_CBCSAM010000002.1"/>
</dbReference>
<evidence type="ECO:0000256" key="6">
    <source>
        <dbReference type="ARBA" id="ARBA00022989"/>
    </source>
</evidence>
<evidence type="ECO:0000256" key="4">
    <source>
        <dbReference type="ARBA" id="ARBA00022475"/>
    </source>
</evidence>
<dbReference type="PANTHER" id="PTHR22911">
    <property type="entry name" value="ACYL-MALONYL CONDENSING ENZYME-RELATED"/>
    <property type="match status" value="1"/>
</dbReference>
<keyword evidence="6 8" id="KW-1133">Transmembrane helix</keyword>
<dbReference type="InterPro" id="IPR004626">
    <property type="entry name" value="RarD"/>
</dbReference>
<feature type="transmembrane region" description="Helical" evidence="8">
    <location>
        <begin position="241"/>
        <end position="260"/>
    </location>
</feature>
<sequence length="301" mass="34505">MISNKWSGVIYVVLAYTIWGLGPLYYSFLHDIPTVEMVCFRVLFGTLSLVMLVYAMKNVKYFLKIYKNKKLWLSLSITSILIVFNWSLYLWAINNNHVMDASLGYFMIPLIIIFCGIFFFKEKLTKFKAISVFLTVCGVSYNIYVFHGIPWIALSLAFSFAIYTVLRKKIPIDSQSGLLFEMVLFLPLALSYLIFLDVAPTANFFQNSILLDLLIMGAGLLTVLPLIFLHKATLRLDLTTIGFFQYINPTLALLTAIYMYNEPFTSSQMISFSFIWIALMISITESFILSNKNKNKNKALI</sequence>
<evidence type="ECO:0000256" key="3">
    <source>
        <dbReference type="ARBA" id="ARBA00022448"/>
    </source>
</evidence>
<feature type="domain" description="EamA" evidence="9">
    <location>
        <begin position="7"/>
        <end position="140"/>
    </location>
</feature>
<feature type="transmembrane region" description="Helical" evidence="8">
    <location>
        <begin position="9"/>
        <end position="28"/>
    </location>
</feature>
<dbReference type="NCBIfam" id="TIGR00688">
    <property type="entry name" value="rarD"/>
    <property type="match status" value="1"/>
</dbReference>
<feature type="transmembrane region" description="Helical" evidence="8">
    <location>
        <begin position="103"/>
        <end position="120"/>
    </location>
</feature>
<dbReference type="KEGG" id="pmai:CF386_08395"/>
<evidence type="ECO:0000313" key="11">
    <source>
        <dbReference type="Proteomes" id="UP000242175"/>
    </source>
</evidence>
<feature type="domain" description="EamA" evidence="9">
    <location>
        <begin position="152"/>
        <end position="283"/>
    </location>
</feature>
<dbReference type="EMBL" id="CP022356">
    <property type="protein sequence ID" value="ASK79079.1"/>
    <property type="molecule type" value="Genomic_DNA"/>
</dbReference>
<evidence type="ECO:0000259" key="9">
    <source>
        <dbReference type="Pfam" id="PF00892"/>
    </source>
</evidence>
<proteinExistence type="inferred from homology"/>
<reference evidence="10 11" key="1">
    <citation type="journal article" date="2016" name="Int. J. Syst. Evol. Microbiol.">
        <title>Paraphotobacterium marinum gen. nov., sp. nov., a member of the family Vibrionaceae, isolated from surface seawater.</title>
        <authorList>
            <person name="Huang Z."/>
            <person name="Dong C."/>
            <person name="Shao Z."/>
        </authorList>
    </citation>
    <scope>NUCLEOTIDE SEQUENCE [LARGE SCALE GENOMIC DNA]</scope>
    <source>
        <strain evidence="10 11">NSCS20N07D</strain>
    </source>
</reference>
<keyword evidence="3" id="KW-0813">Transport</keyword>
<dbReference type="GO" id="GO:0005886">
    <property type="term" value="C:plasma membrane"/>
    <property type="evidence" value="ECO:0007669"/>
    <property type="project" value="UniProtKB-SubCell"/>
</dbReference>